<dbReference type="InterPro" id="IPR032710">
    <property type="entry name" value="NTF2-like_dom_sf"/>
</dbReference>
<gene>
    <name evidence="2" type="ordered locus">MLP_04050</name>
</gene>
<dbReference type="Proteomes" id="UP000007947">
    <property type="component" value="Chromosome"/>
</dbReference>
<protein>
    <submittedName>
        <fullName evidence="2">Uncharacterized protein</fullName>
    </submittedName>
</protein>
<dbReference type="Pfam" id="PF07366">
    <property type="entry name" value="SnoaL"/>
    <property type="match status" value="1"/>
</dbReference>
<sequence length="413" mass="44605">MSSAKNTEEDLMTFLLAQIAGIFSSGELSTVSILFAAGYVDHQRPEWIEFDGPEEFIAIVSSARRSLADLRVHASDVVRVGDVEAGVLHWAGTADDDTHVERRTVEILRLKDEHVEEHWGLELSRSVAATTPNDDLTVITTPDPQSNSDFGALLAALGERPNHRMVEAALRATGWTKVAAGDWAIALRSPDGTMAARISPFDPTGPYAAALYREATATGQVPILHAHRRLAGGGDLQIMEWLDPVPEHVAAAVHRAIAERAPEYEELVDTIQRIHERAKAELPWCGPLDDNPSNIMRASDGHLVVTDLFYADGPDLYATAAEDPDLVVARIPEHERRYLTEIPLAGSGGWQPGDQEAIRAGIDAAEVRAILASATRDAASALAAEGLGDLSGRLHGRSGPAALSARSRRMESR</sequence>
<dbReference type="GO" id="GO:0030638">
    <property type="term" value="P:polyketide metabolic process"/>
    <property type="evidence" value="ECO:0007669"/>
    <property type="project" value="InterPro"/>
</dbReference>
<dbReference type="AlphaFoldDB" id="F5XJ93"/>
<keyword evidence="3" id="KW-1185">Reference proteome</keyword>
<dbReference type="STRING" id="1032480.MLP_04050"/>
<evidence type="ECO:0000313" key="2">
    <source>
        <dbReference type="EMBL" id="BAK33419.1"/>
    </source>
</evidence>
<dbReference type="EMBL" id="AP012204">
    <property type="protein sequence ID" value="BAK33419.1"/>
    <property type="molecule type" value="Genomic_DNA"/>
</dbReference>
<name>F5XJ93_MICPN</name>
<dbReference type="KEGG" id="mph:MLP_04050"/>
<feature type="region of interest" description="Disordered" evidence="1">
    <location>
        <begin position="394"/>
        <end position="413"/>
    </location>
</feature>
<organism evidence="2 3">
    <name type="scientific">Microlunatus phosphovorus (strain ATCC 700054 / DSM 10555 / JCM 9379 / NBRC 101784 / NCIMB 13414 / VKM Ac-1990 / NM-1)</name>
    <dbReference type="NCBI Taxonomy" id="1032480"/>
    <lineage>
        <taxon>Bacteria</taxon>
        <taxon>Bacillati</taxon>
        <taxon>Actinomycetota</taxon>
        <taxon>Actinomycetes</taxon>
        <taxon>Propionibacteriales</taxon>
        <taxon>Propionibacteriaceae</taxon>
        <taxon>Microlunatus</taxon>
    </lineage>
</organism>
<dbReference type="eggNOG" id="COG0500">
    <property type="taxonomic scope" value="Bacteria"/>
</dbReference>
<dbReference type="Gene3D" id="3.10.450.50">
    <property type="match status" value="1"/>
</dbReference>
<dbReference type="SUPFAM" id="SSF54427">
    <property type="entry name" value="NTF2-like"/>
    <property type="match status" value="1"/>
</dbReference>
<dbReference type="InterPro" id="IPR009959">
    <property type="entry name" value="Cyclase_SnoaL-like"/>
</dbReference>
<evidence type="ECO:0000313" key="3">
    <source>
        <dbReference type="Proteomes" id="UP000007947"/>
    </source>
</evidence>
<proteinExistence type="predicted"/>
<reference evidence="2 3" key="1">
    <citation type="submission" date="2011-05" db="EMBL/GenBank/DDBJ databases">
        <title>Whole genome sequence of Microlunatus phosphovorus NM-1.</title>
        <authorList>
            <person name="Hosoyama A."/>
            <person name="Sasaki K."/>
            <person name="Harada T."/>
            <person name="Igarashi R."/>
            <person name="Kawakoshi A."/>
            <person name="Sasagawa M."/>
            <person name="Fukada J."/>
            <person name="Nakamura S."/>
            <person name="Katano Y."/>
            <person name="Hanada S."/>
            <person name="Kamagata Y."/>
            <person name="Nakamura N."/>
            <person name="Yamazaki S."/>
            <person name="Fujita N."/>
        </authorList>
    </citation>
    <scope>NUCLEOTIDE SEQUENCE [LARGE SCALE GENOMIC DNA]</scope>
    <source>
        <strain evidence="3">ATCC 700054 / DSM 10555 / JCM 9379 / NBRC 101784 / NCIMB 13414 / VKM Ac-1990 / NM-1</strain>
    </source>
</reference>
<dbReference type="HOGENOM" id="CLU_665362_0_0_11"/>
<evidence type="ECO:0000256" key="1">
    <source>
        <dbReference type="SAM" id="MobiDB-lite"/>
    </source>
</evidence>
<accession>F5XJ93</accession>